<proteinExistence type="inferred from homology"/>
<comment type="similarity">
    <text evidence="1">Belongs to the FGGY kinase family.</text>
</comment>
<feature type="region of interest" description="Disordered" evidence="4">
    <location>
        <begin position="449"/>
        <end position="470"/>
    </location>
</feature>
<dbReference type="EMBL" id="CP003587">
    <property type="protein sequence ID" value="AGY56975.1"/>
    <property type="molecule type" value="Genomic_DNA"/>
</dbReference>
<keyword evidence="7" id="KW-1185">Reference proteome</keyword>
<keyword evidence="3 6" id="KW-0418">Kinase</keyword>
<evidence type="ECO:0000259" key="5">
    <source>
        <dbReference type="Pfam" id="PF02782"/>
    </source>
</evidence>
<organism evidence="6 7">
    <name type="scientific">Gloeobacter kilaueensis (strain ATCC BAA-2537 / CCAP 1431/1 / ULC 316 / JS1)</name>
    <dbReference type="NCBI Taxonomy" id="1183438"/>
    <lineage>
        <taxon>Bacteria</taxon>
        <taxon>Bacillati</taxon>
        <taxon>Cyanobacteriota</taxon>
        <taxon>Cyanophyceae</taxon>
        <taxon>Gloeobacterales</taxon>
        <taxon>Gloeobacteraceae</taxon>
        <taxon>Gloeobacter</taxon>
    </lineage>
</organism>
<evidence type="ECO:0000313" key="7">
    <source>
        <dbReference type="Proteomes" id="UP000017396"/>
    </source>
</evidence>
<dbReference type="InterPro" id="IPR050406">
    <property type="entry name" value="FGGY_Carb_Kinase"/>
</dbReference>
<dbReference type="PANTHER" id="PTHR43095">
    <property type="entry name" value="SUGAR KINASE"/>
    <property type="match status" value="1"/>
</dbReference>
<dbReference type="PANTHER" id="PTHR43095:SF5">
    <property type="entry name" value="XYLULOSE KINASE"/>
    <property type="match status" value="1"/>
</dbReference>
<dbReference type="HOGENOM" id="CLU_009281_0_0_3"/>
<evidence type="ECO:0000256" key="3">
    <source>
        <dbReference type="ARBA" id="ARBA00022777"/>
    </source>
</evidence>
<dbReference type="KEGG" id="glj:GKIL_0729"/>
<dbReference type="InterPro" id="IPR018485">
    <property type="entry name" value="FGGY_C"/>
</dbReference>
<reference evidence="6 7" key="1">
    <citation type="journal article" date="2013" name="PLoS ONE">
        <title>Cultivation and Complete Genome Sequencing of Gloeobacter kilaueensis sp. nov., from a Lava Cave in Kilauea Caldera, Hawai'i.</title>
        <authorList>
            <person name="Saw J.H."/>
            <person name="Schatz M."/>
            <person name="Brown M.V."/>
            <person name="Kunkel D.D."/>
            <person name="Foster J.S."/>
            <person name="Shick H."/>
            <person name="Christensen S."/>
            <person name="Hou S."/>
            <person name="Wan X."/>
            <person name="Donachie S.P."/>
        </authorList>
    </citation>
    <scope>NUCLEOTIDE SEQUENCE [LARGE SCALE GENOMIC DNA]</scope>
    <source>
        <strain evidence="7">JS</strain>
    </source>
</reference>
<dbReference type="AlphaFoldDB" id="U5QH52"/>
<dbReference type="GO" id="GO:0005975">
    <property type="term" value="P:carbohydrate metabolic process"/>
    <property type="evidence" value="ECO:0007669"/>
    <property type="project" value="InterPro"/>
</dbReference>
<name>U5QH52_GLOK1</name>
<dbReference type="InterPro" id="IPR043129">
    <property type="entry name" value="ATPase_NBD"/>
</dbReference>
<gene>
    <name evidence="6" type="ORF">GKIL_0729</name>
</gene>
<protein>
    <submittedName>
        <fullName evidence="6">Xylulokinase</fullName>
    </submittedName>
</protein>
<evidence type="ECO:0000256" key="2">
    <source>
        <dbReference type="ARBA" id="ARBA00022679"/>
    </source>
</evidence>
<evidence type="ECO:0000313" key="6">
    <source>
        <dbReference type="EMBL" id="AGY56975.1"/>
    </source>
</evidence>
<dbReference type="eggNOG" id="COG1070">
    <property type="taxonomic scope" value="Bacteria"/>
</dbReference>
<keyword evidence="2" id="KW-0808">Transferase</keyword>
<sequence length="470" mass="49933">MLSHAELFIGIDLGSSGLRLLAVDSSGQPAAESRCGWPVVGTEQDPLGWLVALETLWPAFCRQLAAPVRAVAITSTSGTVLATDRQGRPISPAWLYSDCRGAKIAARFGIAASWGLSRWLWWQDHGPADCLLVHPSDFLLMAMGAAPGWTDHTCALKSGYDPESGEWRRALAAGIPAHQLPAVVRPGTVLGRLDPRWNLGDGVQLVAGCTDGVAGQIAAGALSVGEVCLSLGSTLIFKGVSTERIEGAGGAVYSHLHPDGNLWLPGAASACGGAILEQFYPKESWDTLNGLATGCIPTGSTAYPLSRPGERFPITESTFSGALPEFAVTDPRFFAGLLEGVAFVERLGLEQLERLGMPRTGRHFCVGGGNRSPLWLRLRAAVLGTTLHLPLQAEPALGAAILAAAGASGLSVAETAARMTRAVQSIEPDRTLKAACAPIYRRFVERWQKRSEDRSSPHRHDDRTDPNLET</sequence>
<evidence type="ECO:0000256" key="4">
    <source>
        <dbReference type="SAM" id="MobiDB-lite"/>
    </source>
</evidence>
<dbReference type="GO" id="GO:0016301">
    <property type="term" value="F:kinase activity"/>
    <property type="evidence" value="ECO:0007669"/>
    <property type="project" value="UniProtKB-KW"/>
</dbReference>
<accession>U5QH52</accession>
<dbReference type="Pfam" id="PF02782">
    <property type="entry name" value="FGGY_C"/>
    <property type="match status" value="1"/>
</dbReference>
<dbReference type="STRING" id="1183438.GKIL_0729"/>
<feature type="domain" description="Carbohydrate kinase FGGY C-terminal" evidence="5">
    <location>
        <begin position="252"/>
        <end position="406"/>
    </location>
</feature>
<dbReference type="CDD" id="cd07783">
    <property type="entry name" value="ASKHA_NBD_FGGY_SePSK_AtXK1-like"/>
    <property type="match status" value="1"/>
</dbReference>
<dbReference type="SUPFAM" id="SSF53067">
    <property type="entry name" value="Actin-like ATPase domain"/>
    <property type="match status" value="2"/>
</dbReference>
<dbReference type="RefSeq" id="WP_023172022.1">
    <property type="nucleotide sequence ID" value="NC_022600.1"/>
</dbReference>
<dbReference type="Proteomes" id="UP000017396">
    <property type="component" value="Chromosome"/>
</dbReference>
<dbReference type="Gene3D" id="3.30.420.40">
    <property type="match status" value="2"/>
</dbReference>
<evidence type="ECO:0000256" key="1">
    <source>
        <dbReference type="ARBA" id="ARBA00009156"/>
    </source>
</evidence>